<evidence type="ECO:0000256" key="2">
    <source>
        <dbReference type="ARBA" id="ARBA00011838"/>
    </source>
</evidence>
<dbReference type="eggNOG" id="COG1841">
    <property type="taxonomic scope" value="Bacteria"/>
</dbReference>
<evidence type="ECO:0000256" key="1">
    <source>
        <dbReference type="ARBA" id="ARBA00007594"/>
    </source>
</evidence>
<dbReference type="Gene3D" id="3.30.1390.20">
    <property type="entry name" value="Ribosomal protein L30, ferredoxin-like fold domain"/>
    <property type="match status" value="1"/>
</dbReference>
<feature type="domain" description="Large ribosomal subunit protein uL30-like ferredoxin-like fold" evidence="6">
    <location>
        <begin position="5"/>
        <end position="55"/>
    </location>
</feature>
<dbReference type="InterPro" id="IPR016082">
    <property type="entry name" value="Ribosomal_uL30_ferredoxin-like"/>
</dbReference>
<dbReference type="GO" id="GO:0003735">
    <property type="term" value="F:structural constituent of ribosome"/>
    <property type="evidence" value="ECO:0007669"/>
    <property type="project" value="InterPro"/>
</dbReference>
<comment type="caution">
    <text evidence="7">The sequence shown here is derived from an EMBL/GenBank/DDBJ whole genome shotgun (WGS) entry which is preliminary data.</text>
</comment>
<keyword evidence="8" id="KW-1185">Reference proteome</keyword>
<keyword evidence="4 5" id="KW-0687">Ribonucleoprotein</keyword>
<dbReference type="NCBIfam" id="TIGR01308">
    <property type="entry name" value="rpmD_bact"/>
    <property type="match status" value="1"/>
</dbReference>
<dbReference type="Pfam" id="PF00327">
    <property type="entry name" value="Ribosomal_L30"/>
    <property type="match status" value="1"/>
</dbReference>
<reference evidence="7 8" key="1">
    <citation type="journal article" date="2015" name="Genome Announc.">
        <title>Expanding the biotechnology potential of lactobacilli through comparative genomics of 213 strains and associated genera.</title>
        <authorList>
            <person name="Sun Z."/>
            <person name="Harris H.M."/>
            <person name="McCann A."/>
            <person name="Guo C."/>
            <person name="Argimon S."/>
            <person name="Zhang W."/>
            <person name="Yang X."/>
            <person name="Jeffery I.B."/>
            <person name="Cooney J.C."/>
            <person name="Kagawa T.F."/>
            <person name="Liu W."/>
            <person name="Song Y."/>
            <person name="Salvetti E."/>
            <person name="Wrobel A."/>
            <person name="Rasinkangas P."/>
            <person name="Parkhill J."/>
            <person name="Rea M.C."/>
            <person name="O'Sullivan O."/>
            <person name="Ritari J."/>
            <person name="Douillard F.P."/>
            <person name="Paul Ross R."/>
            <person name="Yang R."/>
            <person name="Briner A.E."/>
            <person name="Felis G.E."/>
            <person name="de Vos W.M."/>
            <person name="Barrangou R."/>
            <person name="Klaenhammer T.R."/>
            <person name="Caufield P.W."/>
            <person name="Cui Y."/>
            <person name="Zhang H."/>
            <person name="O'Toole P.W."/>
        </authorList>
    </citation>
    <scope>NUCLEOTIDE SEQUENCE [LARGE SCALE GENOMIC DNA]</scope>
    <source>
        <strain evidence="7 8">DSM 15814</strain>
    </source>
</reference>
<proteinExistence type="inferred from homology"/>
<accession>A0A0R1RPT4</accession>
<evidence type="ECO:0000259" key="6">
    <source>
        <dbReference type="Pfam" id="PF00327"/>
    </source>
</evidence>
<dbReference type="AlphaFoldDB" id="A0A0R1RPT4"/>
<dbReference type="HAMAP" id="MF_01371_B">
    <property type="entry name" value="Ribosomal_uL30_B"/>
    <property type="match status" value="1"/>
</dbReference>
<protein>
    <recommendedName>
        <fullName evidence="5">Large ribosomal subunit protein uL30</fullName>
    </recommendedName>
</protein>
<comment type="similarity">
    <text evidence="1 5">Belongs to the universal ribosomal protein uL30 family.</text>
</comment>
<dbReference type="InterPro" id="IPR005996">
    <property type="entry name" value="Ribosomal_uL30_bac-type"/>
</dbReference>
<dbReference type="Proteomes" id="UP000051999">
    <property type="component" value="Unassembled WGS sequence"/>
</dbReference>
<comment type="subunit">
    <text evidence="2 5">Part of the 50S ribosomal subunit.</text>
</comment>
<dbReference type="OrthoDB" id="9812790at2"/>
<gene>
    <name evidence="5" type="primary">rpmD</name>
    <name evidence="7" type="ORF">FD35_GL002014</name>
</gene>
<dbReference type="EMBL" id="AZFF01000004">
    <property type="protein sequence ID" value="KRL56378.1"/>
    <property type="molecule type" value="Genomic_DNA"/>
</dbReference>
<dbReference type="RefSeq" id="WP_017262668.1">
    <property type="nucleotide sequence ID" value="NZ_AZFF01000004.1"/>
</dbReference>
<evidence type="ECO:0000256" key="5">
    <source>
        <dbReference type="HAMAP-Rule" id="MF_01371"/>
    </source>
</evidence>
<dbReference type="InterPro" id="IPR036919">
    <property type="entry name" value="Ribo_uL30_ferredoxin-like_sf"/>
</dbReference>
<evidence type="ECO:0000256" key="3">
    <source>
        <dbReference type="ARBA" id="ARBA00022980"/>
    </source>
</evidence>
<evidence type="ECO:0000313" key="8">
    <source>
        <dbReference type="Proteomes" id="UP000051999"/>
    </source>
</evidence>
<keyword evidence="3 5" id="KW-0689">Ribosomal protein</keyword>
<organism evidence="7 8">
    <name type="scientific">Furfurilactobacillus rossiae DSM 15814</name>
    <dbReference type="NCBI Taxonomy" id="1114972"/>
    <lineage>
        <taxon>Bacteria</taxon>
        <taxon>Bacillati</taxon>
        <taxon>Bacillota</taxon>
        <taxon>Bacilli</taxon>
        <taxon>Lactobacillales</taxon>
        <taxon>Lactobacillaceae</taxon>
        <taxon>Furfurilactobacillus</taxon>
    </lineage>
</organism>
<name>A0A0R1RPT4_9LACO</name>
<evidence type="ECO:0000256" key="4">
    <source>
        <dbReference type="ARBA" id="ARBA00023274"/>
    </source>
</evidence>
<dbReference type="GO" id="GO:0015934">
    <property type="term" value="C:large ribosomal subunit"/>
    <property type="evidence" value="ECO:0007669"/>
    <property type="project" value="InterPro"/>
</dbReference>
<dbReference type="PIRSF" id="PIRSF002211">
    <property type="entry name" value="Ribosomal_L30_bac-type"/>
    <property type="match status" value="1"/>
</dbReference>
<dbReference type="STRING" id="1114972.FD35_GL002014"/>
<evidence type="ECO:0000313" key="7">
    <source>
        <dbReference type="EMBL" id="KRL56378.1"/>
    </source>
</evidence>
<dbReference type="PATRIC" id="fig|1114972.6.peg.2059"/>
<sequence length="61" mass="6562">MANQVKVTLVKSAVHQKPKVRNVAYGLGLGRVNSTVVRPNNEATRGAIAKIAHLVTVEEVK</sequence>
<dbReference type="SUPFAM" id="SSF55129">
    <property type="entry name" value="Ribosomal protein L30p/L7e"/>
    <property type="match status" value="1"/>
</dbReference>
<dbReference type="CDD" id="cd01658">
    <property type="entry name" value="Ribosomal_L30"/>
    <property type="match status" value="1"/>
</dbReference>
<dbReference type="GO" id="GO:0006412">
    <property type="term" value="P:translation"/>
    <property type="evidence" value="ECO:0007669"/>
    <property type="project" value="UniProtKB-UniRule"/>
</dbReference>